<feature type="transmembrane region" description="Helical" evidence="2">
    <location>
        <begin position="400"/>
        <end position="420"/>
    </location>
</feature>
<feature type="compositionally biased region" description="Acidic residues" evidence="1">
    <location>
        <begin position="211"/>
        <end position="220"/>
    </location>
</feature>
<feature type="compositionally biased region" description="Acidic residues" evidence="1">
    <location>
        <begin position="229"/>
        <end position="241"/>
    </location>
</feature>
<name>A0A3B1C8A6_9ZZZZ</name>
<accession>A0A3B1C8A6</accession>
<feature type="compositionally biased region" description="Acidic residues" evidence="1">
    <location>
        <begin position="85"/>
        <end position="97"/>
    </location>
</feature>
<keyword evidence="2" id="KW-1133">Transmembrane helix</keyword>
<dbReference type="AlphaFoldDB" id="A0A3B1C8A6"/>
<evidence type="ECO:0000256" key="1">
    <source>
        <dbReference type="SAM" id="MobiDB-lite"/>
    </source>
</evidence>
<evidence type="ECO:0000313" key="3">
    <source>
        <dbReference type="EMBL" id="VAX20128.1"/>
    </source>
</evidence>
<organism evidence="3">
    <name type="scientific">hydrothermal vent metagenome</name>
    <dbReference type="NCBI Taxonomy" id="652676"/>
    <lineage>
        <taxon>unclassified sequences</taxon>
        <taxon>metagenomes</taxon>
        <taxon>ecological metagenomes</taxon>
    </lineage>
</organism>
<protein>
    <submittedName>
        <fullName evidence="3">Uncharacterized protein</fullName>
    </submittedName>
</protein>
<keyword evidence="2" id="KW-0812">Transmembrane</keyword>
<reference evidence="3" key="1">
    <citation type="submission" date="2018-06" db="EMBL/GenBank/DDBJ databases">
        <authorList>
            <person name="Zhirakovskaya E."/>
        </authorList>
    </citation>
    <scope>NUCLEOTIDE SEQUENCE</scope>
</reference>
<gene>
    <name evidence="3" type="ORF">MNBD_NITROSPINAE03-1301</name>
</gene>
<feature type="region of interest" description="Disordered" evidence="1">
    <location>
        <begin position="1"/>
        <end position="297"/>
    </location>
</feature>
<proteinExistence type="predicted"/>
<feature type="compositionally biased region" description="Acidic residues" evidence="1">
    <location>
        <begin position="105"/>
        <end position="118"/>
    </location>
</feature>
<feature type="non-terminal residue" evidence="3">
    <location>
        <position position="1"/>
    </location>
</feature>
<feature type="compositionally biased region" description="Acidic residues" evidence="1">
    <location>
        <begin position="61"/>
        <end position="71"/>
    </location>
</feature>
<feature type="compositionally biased region" description="Acidic residues" evidence="1">
    <location>
        <begin position="262"/>
        <end position="276"/>
    </location>
</feature>
<feature type="compositionally biased region" description="Acidic residues" evidence="1">
    <location>
        <begin position="13"/>
        <end position="23"/>
    </location>
</feature>
<feature type="compositionally biased region" description="Basic and acidic residues" evidence="1">
    <location>
        <begin position="119"/>
        <end position="133"/>
    </location>
</feature>
<feature type="compositionally biased region" description="Acidic residues" evidence="1">
    <location>
        <begin position="37"/>
        <end position="47"/>
    </location>
</feature>
<sequence>LLAANAPAKAEEPAEPDGQDDIDALLAANAPAKAEELAEPDGQDDIDALLAANAPAKAEEPAEPDGQDDIDALLAANAPAKAEEPAEEDTEEFDIDDLLASGAPEEMEIALLDDETDETAAHDAGEPEARLPEDSGSDAQEDIDKILSENSSGNSAATENVAPDGKGRQGDVDAIIAQRKESADTPEADTSAEEKPGELISQDDINSLLEGDGDEPEGDDAPGNTSAEGETDELISQDDIDSLIGSGDPDEAETGAAMESADTGEEEDLISQDDIDALLYNNEENEEEQEAGAVTAEGGEEELDNLLESETDAFGDDIANENKDAAEPVEEPAGAAGAMQESADSSADEVMSPEHVEEIGVFAEEMDENKSSRLSALLARLGAIVKAPIKILVPKSASGIFVRVAAVLLLASAGGSYWFFFGGSMGKEQIITAMIENATSEPKEEAAPTDNEEPAAEEELVDESLVEGEGSDEAVVNVGIYLPVEFDFEATRIMNIDIELTFDSKAISDAIKNRLFFTAVTIENAITKFFEDKFYEETIFVQDKLEEKLNQELKSMDQFDGLQEVHLASLTFE</sequence>
<evidence type="ECO:0000256" key="2">
    <source>
        <dbReference type="SAM" id="Phobius"/>
    </source>
</evidence>
<keyword evidence="2" id="KW-0472">Membrane</keyword>
<dbReference type="EMBL" id="UOGB01000171">
    <property type="protein sequence ID" value="VAX20128.1"/>
    <property type="molecule type" value="Genomic_DNA"/>
</dbReference>
<feature type="compositionally biased region" description="Polar residues" evidence="1">
    <location>
        <begin position="148"/>
        <end position="158"/>
    </location>
</feature>
<feature type="region of interest" description="Disordered" evidence="1">
    <location>
        <begin position="325"/>
        <end position="352"/>
    </location>
</feature>